<dbReference type="InterPro" id="IPR004450">
    <property type="entry name" value="Thr_synthase-like"/>
</dbReference>
<dbReference type="InterPro" id="IPR051166">
    <property type="entry name" value="Threonine_Synthase"/>
</dbReference>
<dbReference type="PANTHER" id="PTHR42690:SF1">
    <property type="entry name" value="THREONINE SYNTHASE-LIKE 2"/>
    <property type="match status" value="1"/>
</dbReference>
<sequence>MKYCSVRGLEKDISFKDVLFRGYAKDGGLYMPQTIPFVSEDKLKEMKKFSYSEVVKMILRLFIDESEISTDDLNSLVKSAHSQFEIPEIIKFAKLNEDLLIAELFHGETLTFKDLALSVVGRLFEYFLKQNNKHTIILVGTSGDTGSSAISSVRGLQGIDIIVLYPKNNCTKIQELQMITFTDSNVHCFAVDGSSDELDAPIKKCFADFELVVKHNISSLNSINWSRIAVQIAHYFYLYLQLCSQDESLEVIVPSGAAGNLTAGLLANLMGLPITLVASTNSNKCVSEFLRRGEIKTGNKAHPTLAPAMDIQMPYNLERLVFLVSNGDFKLLESFGSAFDNNRNIKLPDIILNKLKEVIIDAESFSDDVITNTIRKCWQENSYRVCPHTATAVAYHYKHKKTRGSIRVCLATASADKFPDALISSQVPPNINSKIECLFKLDKKFVRMQVGENWFSILKNKIEEIGNQYSVLAS</sequence>
<accession>T1IHH2</accession>
<dbReference type="Gene3D" id="3.90.1380.10">
    <property type="entry name" value="Threonine synthase, N-terminal domain"/>
    <property type="match status" value="1"/>
</dbReference>
<evidence type="ECO:0000256" key="5">
    <source>
        <dbReference type="ARBA" id="ARBA00023239"/>
    </source>
</evidence>
<reference evidence="9" key="2">
    <citation type="submission" date="2015-02" db="UniProtKB">
        <authorList>
            <consortium name="EnsemblMetazoa"/>
        </authorList>
    </citation>
    <scope>IDENTIFICATION</scope>
</reference>
<dbReference type="NCBIfam" id="TIGR00260">
    <property type="entry name" value="thrC"/>
    <property type="match status" value="1"/>
</dbReference>
<keyword evidence="5" id="KW-0456">Lyase</keyword>
<comment type="similarity">
    <text evidence="2">Belongs to the threonine synthase family.</text>
</comment>
<evidence type="ECO:0000256" key="3">
    <source>
        <dbReference type="ARBA" id="ARBA00021942"/>
    </source>
</evidence>
<dbReference type="InterPro" id="IPR029144">
    <property type="entry name" value="Thr_synth_N"/>
</dbReference>
<dbReference type="InterPro" id="IPR036052">
    <property type="entry name" value="TrpB-like_PALP_sf"/>
</dbReference>
<evidence type="ECO:0000256" key="2">
    <source>
        <dbReference type="ARBA" id="ARBA00005517"/>
    </source>
</evidence>
<evidence type="ECO:0000259" key="8">
    <source>
        <dbReference type="Pfam" id="PF14821"/>
    </source>
</evidence>
<keyword evidence="4 6" id="KW-0663">Pyridoxal phosphate</keyword>
<dbReference type="GO" id="GO:0046360">
    <property type="term" value="P:2-oxobutyrate biosynthetic process"/>
    <property type="evidence" value="ECO:0007669"/>
    <property type="project" value="TreeGrafter"/>
</dbReference>
<reference evidence="10" key="1">
    <citation type="submission" date="2011-05" db="EMBL/GenBank/DDBJ databases">
        <authorList>
            <person name="Richards S.R."/>
            <person name="Qu J."/>
            <person name="Jiang H."/>
            <person name="Jhangiani S.N."/>
            <person name="Agravi P."/>
            <person name="Goodspeed R."/>
            <person name="Gross S."/>
            <person name="Mandapat C."/>
            <person name="Jackson L."/>
            <person name="Mathew T."/>
            <person name="Pu L."/>
            <person name="Thornton R."/>
            <person name="Saada N."/>
            <person name="Wilczek-Boney K.B."/>
            <person name="Lee S."/>
            <person name="Kovar C."/>
            <person name="Wu Y."/>
            <person name="Scherer S.E."/>
            <person name="Worley K.C."/>
            <person name="Muzny D.M."/>
            <person name="Gibbs R."/>
        </authorList>
    </citation>
    <scope>NUCLEOTIDE SEQUENCE</scope>
    <source>
        <strain evidence="10">Brora</strain>
    </source>
</reference>
<organism evidence="9 10">
    <name type="scientific">Strigamia maritima</name>
    <name type="common">European centipede</name>
    <name type="synonym">Geophilus maritimus</name>
    <dbReference type="NCBI Taxonomy" id="126957"/>
    <lineage>
        <taxon>Eukaryota</taxon>
        <taxon>Metazoa</taxon>
        <taxon>Ecdysozoa</taxon>
        <taxon>Arthropoda</taxon>
        <taxon>Myriapoda</taxon>
        <taxon>Chilopoda</taxon>
        <taxon>Pleurostigmophora</taxon>
        <taxon>Geophilomorpha</taxon>
        <taxon>Linotaeniidae</taxon>
        <taxon>Strigamia</taxon>
    </lineage>
</organism>
<dbReference type="Pfam" id="PF14821">
    <property type="entry name" value="Thr_synth_N"/>
    <property type="match status" value="1"/>
</dbReference>
<proteinExistence type="inferred from homology"/>
<dbReference type="HOGENOM" id="CLU_015170_1_1_1"/>
<feature type="domain" description="Tryptophan synthase beta chain-like PALP" evidence="7">
    <location>
        <begin position="95"/>
        <end position="317"/>
    </location>
</feature>
<evidence type="ECO:0000256" key="1">
    <source>
        <dbReference type="ARBA" id="ARBA00001933"/>
    </source>
</evidence>
<dbReference type="InterPro" id="IPR037158">
    <property type="entry name" value="Thr_synth_N_sf"/>
</dbReference>
<dbReference type="Gene3D" id="3.40.50.1100">
    <property type="match status" value="2"/>
</dbReference>
<dbReference type="InterPro" id="IPR001926">
    <property type="entry name" value="TrpB-like_PALP"/>
</dbReference>
<dbReference type="FunFam" id="3.40.50.1100:FF:000047">
    <property type="entry name" value="Threonine synthase like 2"/>
    <property type="match status" value="1"/>
</dbReference>
<evidence type="ECO:0000313" key="10">
    <source>
        <dbReference type="Proteomes" id="UP000014500"/>
    </source>
</evidence>
<dbReference type="PANTHER" id="PTHR42690">
    <property type="entry name" value="THREONINE SYNTHASE FAMILY MEMBER"/>
    <property type="match status" value="1"/>
</dbReference>
<dbReference type="SUPFAM" id="SSF53686">
    <property type="entry name" value="Tryptophan synthase beta subunit-like PLP-dependent enzymes"/>
    <property type="match status" value="1"/>
</dbReference>
<dbReference type="GO" id="GO:0009071">
    <property type="term" value="P:serine family amino acid catabolic process"/>
    <property type="evidence" value="ECO:0007669"/>
    <property type="project" value="TreeGrafter"/>
</dbReference>
<keyword evidence="10" id="KW-1185">Reference proteome</keyword>
<dbReference type="Pfam" id="PF00291">
    <property type="entry name" value="PALP"/>
    <property type="match status" value="1"/>
</dbReference>
<feature type="domain" description="Threonine synthase N-terminal" evidence="8">
    <location>
        <begin position="2"/>
        <end position="80"/>
    </location>
</feature>
<protein>
    <recommendedName>
        <fullName evidence="3">Threonine synthase-like 2</fullName>
    </recommendedName>
</protein>
<name>T1IHH2_STRMM</name>
<dbReference type="GO" id="GO:0016829">
    <property type="term" value="F:lyase activity"/>
    <property type="evidence" value="ECO:0007669"/>
    <property type="project" value="UniProtKB-KW"/>
</dbReference>
<dbReference type="GO" id="GO:0030170">
    <property type="term" value="F:pyridoxal phosphate binding"/>
    <property type="evidence" value="ECO:0007669"/>
    <property type="project" value="TreeGrafter"/>
</dbReference>
<dbReference type="eggNOG" id="KOG2616">
    <property type="taxonomic scope" value="Eukaryota"/>
</dbReference>
<dbReference type="STRING" id="126957.T1IHH2"/>
<evidence type="ECO:0000259" key="7">
    <source>
        <dbReference type="Pfam" id="PF00291"/>
    </source>
</evidence>
<dbReference type="OMA" id="NFERYLY"/>
<dbReference type="FunFam" id="3.90.1380.10:FF:000003">
    <property type="entry name" value="THR4p Threonine synthase"/>
    <property type="match status" value="1"/>
</dbReference>
<evidence type="ECO:0000313" key="9">
    <source>
        <dbReference type="EnsemblMetazoa" id="SMAR000287-PA"/>
    </source>
</evidence>
<evidence type="ECO:0000256" key="6">
    <source>
        <dbReference type="PIRSR" id="PIRSR604450-51"/>
    </source>
</evidence>
<comment type="cofactor">
    <cofactor evidence="1 6">
        <name>pyridoxal 5'-phosphate</name>
        <dbReference type="ChEBI" id="CHEBI:597326"/>
    </cofactor>
</comment>
<dbReference type="Proteomes" id="UP000014500">
    <property type="component" value="Unassembled WGS sequence"/>
</dbReference>
<dbReference type="PhylomeDB" id="T1IHH2"/>
<dbReference type="EnsemblMetazoa" id="SMAR000287-RA">
    <property type="protein sequence ID" value="SMAR000287-PA"/>
    <property type="gene ID" value="SMAR000287"/>
</dbReference>
<dbReference type="EMBL" id="JH429903">
    <property type="status" value="NOT_ANNOTATED_CDS"/>
    <property type="molecule type" value="Genomic_DNA"/>
</dbReference>
<dbReference type="AlphaFoldDB" id="T1IHH2"/>
<evidence type="ECO:0000256" key="4">
    <source>
        <dbReference type="ARBA" id="ARBA00022898"/>
    </source>
</evidence>
<feature type="modified residue" description="N6-(pyridoxal phosphate)lysine" evidence="6">
    <location>
        <position position="113"/>
    </location>
</feature>